<accession>B7GE58</accession>
<dbReference type="Gene3D" id="3.40.50.720">
    <property type="entry name" value="NAD(P)-binding Rossmann-like Domain"/>
    <property type="match status" value="1"/>
</dbReference>
<dbReference type="InterPro" id="IPR036291">
    <property type="entry name" value="NAD(P)-bd_dom_sf"/>
</dbReference>
<dbReference type="SMART" id="SM00829">
    <property type="entry name" value="PKS_ER"/>
    <property type="match status" value="1"/>
</dbReference>
<dbReference type="InterPro" id="IPR011032">
    <property type="entry name" value="GroES-like_sf"/>
</dbReference>
<proteinExistence type="predicted"/>
<dbReference type="Pfam" id="PF00107">
    <property type="entry name" value="ADH_zinc_N"/>
    <property type="match status" value="1"/>
</dbReference>
<keyword evidence="4" id="KW-1185">Reference proteome</keyword>
<reference evidence="3 4" key="1">
    <citation type="journal article" date="2008" name="Nature">
        <title>The Phaeodactylum genome reveals the evolutionary history of diatom genomes.</title>
        <authorList>
            <person name="Bowler C."/>
            <person name="Allen A.E."/>
            <person name="Badger J.H."/>
            <person name="Grimwood J."/>
            <person name="Jabbari K."/>
            <person name="Kuo A."/>
            <person name="Maheswari U."/>
            <person name="Martens C."/>
            <person name="Maumus F."/>
            <person name="Otillar R.P."/>
            <person name="Rayko E."/>
            <person name="Salamov A."/>
            <person name="Vandepoele K."/>
            <person name="Beszteri B."/>
            <person name="Gruber A."/>
            <person name="Heijde M."/>
            <person name="Katinka M."/>
            <person name="Mock T."/>
            <person name="Valentin K."/>
            <person name="Verret F."/>
            <person name="Berges J.A."/>
            <person name="Brownlee C."/>
            <person name="Cadoret J.P."/>
            <person name="Chiovitti A."/>
            <person name="Choi C.J."/>
            <person name="Coesel S."/>
            <person name="De Martino A."/>
            <person name="Detter J.C."/>
            <person name="Durkin C."/>
            <person name="Falciatore A."/>
            <person name="Fournet J."/>
            <person name="Haruta M."/>
            <person name="Huysman M.J."/>
            <person name="Jenkins B.D."/>
            <person name="Jiroutova K."/>
            <person name="Jorgensen R.E."/>
            <person name="Joubert Y."/>
            <person name="Kaplan A."/>
            <person name="Kroger N."/>
            <person name="Kroth P.G."/>
            <person name="La Roche J."/>
            <person name="Lindquist E."/>
            <person name="Lommer M."/>
            <person name="Martin-Jezequel V."/>
            <person name="Lopez P.J."/>
            <person name="Lucas S."/>
            <person name="Mangogna M."/>
            <person name="McGinnis K."/>
            <person name="Medlin L.K."/>
            <person name="Montsant A."/>
            <person name="Oudot-Le Secq M.P."/>
            <person name="Napoli C."/>
            <person name="Obornik M."/>
            <person name="Parker M.S."/>
            <person name="Petit J.L."/>
            <person name="Porcel B.M."/>
            <person name="Poulsen N."/>
            <person name="Robison M."/>
            <person name="Rychlewski L."/>
            <person name="Rynearson T.A."/>
            <person name="Schmutz J."/>
            <person name="Shapiro H."/>
            <person name="Siaut M."/>
            <person name="Stanley M."/>
            <person name="Sussman M.R."/>
            <person name="Taylor A.R."/>
            <person name="Vardi A."/>
            <person name="von Dassow P."/>
            <person name="Vyverman W."/>
            <person name="Willis A."/>
            <person name="Wyrwicz L.S."/>
            <person name="Rokhsar D.S."/>
            <person name="Weissenbach J."/>
            <person name="Armbrust E.V."/>
            <person name="Green B.R."/>
            <person name="Van de Peer Y."/>
            <person name="Grigoriev I.V."/>
        </authorList>
    </citation>
    <scope>NUCLEOTIDE SEQUENCE [LARGE SCALE GENOMIC DNA]</scope>
    <source>
        <strain evidence="3 4">CCAP 1055/1</strain>
    </source>
</reference>
<dbReference type="OrthoDB" id="9992527at2759"/>
<dbReference type="KEGG" id="pti:PHATRDRAFT_41413"/>
<dbReference type="GO" id="GO:0016628">
    <property type="term" value="F:oxidoreductase activity, acting on the CH-CH group of donors, NAD or NADP as acceptor"/>
    <property type="evidence" value="ECO:0007669"/>
    <property type="project" value="InterPro"/>
</dbReference>
<dbReference type="InterPro" id="IPR013149">
    <property type="entry name" value="ADH-like_C"/>
</dbReference>
<dbReference type="Proteomes" id="UP000000759">
    <property type="component" value="Chromosome 30"/>
</dbReference>
<dbReference type="STRING" id="556484.B7GE58"/>
<dbReference type="InParanoid" id="B7GE58"/>
<dbReference type="GeneID" id="7199308"/>
<name>B7GE58_PHATC</name>
<protein>
    <recommendedName>
        <fullName evidence="2">Enoyl reductase (ER) domain-containing protein</fullName>
    </recommendedName>
</protein>
<dbReference type="CDD" id="cd05288">
    <property type="entry name" value="PGDH"/>
    <property type="match status" value="1"/>
</dbReference>
<dbReference type="InterPro" id="IPR020843">
    <property type="entry name" value="ER"/>
</dbReference>
<organism evidence="3 4">
    <name type="scientific">Phaeodactylum tricornutum (strain CCAP 1055/1)</name>
    <dbReference type="NCBI Taxonomy" id="556484"/>
    <lineage>
        <taxon>Eukaryota</taxon>
        <taxon>Sar</taxon>
        <taxon>Stramenopiles</taxon>
        <taxon>Ochrophyta</taxon>
        <taxon>Bacillariophyta</taxon>
        <taxon>Bacillariophyceae</taxon>
        <taxon>Bacillariophycidae</taxon>
        <taxon>Naviculales</taxon>
        <taxon>Phaeodactylaceae</taxon>
        <taxon>Phaeodactylum</taxon>
    </lineage>
</organism>
<dbReference type="PANTHER" id="PTHR43205">
    <property type="entry name" value="PROSTAGLANDIN REDUCTASE"/>
    <property type="match status" value="1"/>
</dbReference>
<dbReference type="PANTHER" id="PTHR43205:SF7">
    <property type="entry name" value="PROSTAGLANDIN REDUCTASE 1"/>
    <property type="match status" value="1"/>
</dbReference>
<dbReference type="Gene3D" id="3.90.180.10">
    <property type="entry name" value="Medium-chain alcohol dehydrogenases, catalytic domain"/>
    <property type="match status" value="1"/>
</dbReference>
<evidence type="ECO:0000313" key="3">
    <source>
        <dbReference type="EMBL" id="EEC43048.1"/>
    </source>
</evidence>
<evidence type="ECO:0000313" key="4">
    <source>
        <dbReference type="Proteomes" id="UP000000759"/>
    </source>
</evidence>
<gene>
    <name evidence="3" type="ORF">PHATRDRAFT_41413</name>
</gene>
<dbReference type="InterPro" id="IPR045010">
    <property type="entry name" value="MDR_fam"/>
</dbReference>
<dbReference type="EMBL" id="CM000632">
    <property type="protein sequence ID" value="EEC43048.1"/>
    <property type="molecule type" value="Genomic_DNA"/>
</dbReference>
<dbReference type="HOGENOM" id="CLU_026673_29_2_1"/>
<dbReference type="eggNOG" id="KOG1196">
    <property type="taxonomic scope" value="Eukaryota"/>
</dbReference>
<dbReference type="PaxDb" id="2850-Phatr41413"/>
<reference evidence="4" key="2">
    <citation type="submission" date="2008-08" db="EMBL/GenBank/DDBJ databases">
        <authorList>
            <consortium name="Diatom Consortium"/>
            <person name="Grigoriev I."/>
            <person name="Grimwood J."/>
            <person name="Kuo A."/>
            <person name="Otillar R.P."/>
            <person name="Salamov A."/>
            <person name="Detter J.C."/>
            <person name="Lindquist E."/>
            <person name="Shapiro H."/>
            <person name="Lucas S."/>
            <person name="Glavina del Rio T."/>
            <person name="Pitluck S."/>
            <person name="Rokhsar D."/>
            <person name="Bowler C."/>
        </authorList>
    </citation>
    <scope>GENOME REANNOTATION</scope>
    <source>
        <strain evidence="4">CCAP 1055/1</strain>
    </source>
</reference>
<evidence type="ECO:0000256" key="1">
    <source>
        <dbReference type="ARBA" id="ARBA00023002"/>
    </source>
</evidence>
<dbReference type="AlphaFoldDB" id="B7GE58"/>
<feature type="domain" description="Enoyl reductase (ER)" evidence="2">
    <location>
        <begin position="37"/>
        <end position="364"/>
    </location>
</feature>
<sequence>MNANQIAVQKWTLVNYPEDHFVASRDAKYVSDETIELDNLQFDGTKESTSSTTFPPDHVVVQVEALSVDAFIRTMLDREAYHGSVKPGAILPAMGYGVVRAAGPDAKYKPGSRVTGILGATTVAILPNDQLNPVLIFPRIPSSLSLGYLGLSGLTAYVGLFGAPPKAPGRGDTVVVSAAAGAVGHIAAQMARLAGATRVVGIAGGPDKKAFLLETLGLDGAIDYKDETQSLEAQLDTQCPDGVDFFFDSVGGDTLETVLSRINQSARVVICGAISQYSSGNINKKNQVQGPSTYIKLAEKSASMTGFNVMHHPWAMAKAIPYLVWHYYRGNIHVPEHVEGDLKAFPSALESMFEGGTHCGRLLIDVDGSLGKARDRS</sequence>
<dbReference type="SUPFAM" id="SSF50129">
    <property type="entry name" value="GroES-like"/>
    <property type="match status" value="1"/>
</dbReference>
<dbReference type="OMA" id="MISDYNT"/>
<dbReference type="RefSeq" id="XP_002185379.1">
    <property type="nucleotide sequence ID" value="XM_002185343.1"/>
</dbReference>
<evidence type="ECO:0000259" key="2">
    <source>
        <dbReference type="SMART" id="SM00829"/>
    </source>
</evidence>
<dbReference type="SUPFAM" id="SSF51735">
    <property type="entry name" value="NAD(P)-binding Rossmann-fold domains"/>
    <property type="match status" value="1"/>
</dbReference>
<dbReference type="FunFam" id="3.40.50.720:FF:000121">
    <property type="entry name" value="Prostaglandin reductase 2"/>
    <property type="match status" value="1"/>
</dbReference>
<keyword evidence="1" id="KW-0560">Oxidoreductase</keyword>